<reference evidence="1 2" key="1">
    <citation type="submission" date="2018-09" db="EMBL/GenBank/DDBJ databases">
        <title>Draft genome sequence of Rhodopseudomonas palustris 2.1.18.</title>
        <authorList>
            <person name="Robertson S.L."/>
            <person name="Meyer T.E."/>
            <person name="Kyndt J.A."/>
        </authorList>
    </citation>
    <scope>NUCLEOTIDE SEQUENCE [LARGE SCALE GENOMIC DNA]</scope>
    <source>
        <strain evidence="1 2">2.1.18</strain>
    </source>
</reference>
<dbReference type="EMBL" id="QYYD01000014">
    <property type="protein sequence ID" value="RJF70905.1"/>
    <property type="molecule type" value="Genomic_DNA"/>
</dbReference>
<gene>
    <name evidence="1" type="ORF">D4Q52_14850</name>
</gene>
<evidence type="ECO:0000313" key="2">
    <source>
        <dbReference type="Proteomes" id="UP000285523"/>
    </source>
</evidence>
<proteinExistence type="predicted"/>
<organism evidence="1 2">
    <name type="scientific">Rhodopseudomonas palustris</name>
    <dbReference type="NCBI Taxonomy" id="1076"/>
    <lineage>
        <taxon>Bacteria</taxon>
        <taxon>Pseudomonadati</taxon>
        <taxon>Pseudomonadota</taxon>
        <taxon>Alphaproteobacteria</taxon>
        <taxon>Hyphomicrobiales</taxon>
        <taxon>Nitrobacteraceae</taxon>
        <taxon>Rhodopseudomonas</taxon>
    </lineage>
</organism>
<evidence type="ECO:0000313" key="1">
    <source>
        <dbReference type="EMBL" id="RJF70905.1"/>
    </source>
</evidence>
<dbReference type="RefSeq" id="WP_119857350.1">
    <property type="nucleotide sequence ID" value="NZ_QYYD01000014.1"/>
</dbReference>
<dbReference type="AlphaFoldDB" id="A0A418V4D1"/>
<name>A0A418V4D1_RHOPL</name>
<sequence>MTRRRPTDTLTPDLFRDYQPAPVVERFSPERVRAARASARIKQALKEALRDCGRSRDTVAAAMSEYLGERVSPQILDQYTSAANETANIPAHRLIALVVVTGDIRLINALLVDTDAVAVARKYEALIRREMAKEARDRLDREINAADAEWRAGR</sequence>
<dbReference type="OrthoDB" id="8450901at2"/>
<protein>
    <submittedName>
        <fullName evidence="1">Uncharacterized protein</fullName>
    </submittedName>
</protein>
<dbReference type="Proteomes" id="UP000285523">
    <property type="component" value="Unassembled WGS sequence"/>
</dbReference>
<accession>A0A418V4D1</accession>
<comment type="caution">
    <text evidence="1">The sequence shown here is derived from an EMBL/GenBank/DDBJ whole genome shotgun (WGS) entry which is preliminary data.</text>
</comment>